<feature type="chain" id="PRO_5013787075" evidence="2">
    <location>
        <begin position="23"/>
        <end position="126"/>
    </location>
</feature>
<evidence type="ECO:0000256" key="2">
    <source>
        <dbReference type="SAM" id="SignalP"/>
    </source>
</evidence>
<keyword evidence="2" id="KW-0732">Signal</keyword>
<reference evidence="3 4" key="1">
    <citation type="submission" date="2017-09" db="EMBL/GenBank/DDBJ databases">
        <title>The draft genome sequences of Marinobacter sp. PWS21.</title>
        <authorList>
            <person name="Cao J."/>
        </authorList>
    </citation>
    <scope>NUCLEOTIDE SEQUENCE [LARGE SCALE GENOMIC DNA]</scope>
    <source>
        <strain evidence="3 4">PWS21</strain>
    </source>
</reference>
<feature type="compositionally biased region" description="Basic residues" evidence="1">
    <location>
        <begin position="57"/>
        <end position="75"/>
    </location>
</feature>
<evidence type="ECO:0000313" key="4">
    <source>
        <dbReference type="Proteomes" id="UP000231409"/>
    </source>
</evidence>
<gene>
    <name evidence="3" type="ORF">CLH61_17865</name>
</gene>
<feature type="region of interest" description="Disordered" evidence="1">
    <location>
        <begin position="56"/>
        <end position="75"/>
    </location>
</feature>
<feature type="signal peptide" evidence="2">
    <location>
        <begin position="1"/>
        <end position="22"/>
    </location>
</feature>
<accession>A0A2G1UGF3</accession>
<dbReference type="EMBL" id="NTFH01000022">
    <property type="protein sequence ID" value="PHQ13535.1"/>
    <property type="molecule type" value="Genomic_DNA"/>
</dbReference>
<proteinExistence type="predicted"/>
<comment type="caution">
    <text evidence="3">The sequence shown here is derived from an EMBL/GenBank/DDBJ whole genome shotgun (WGS) entry which is preliminary data.</text>
</comment>
<organism evidence="3 4">
    <name type="scientific">Marinobacter profundi</name>
    <dbReference type="NCBI Taxonomy" id="2666256"/>
    <lineage>
        <taxon>Bacteria</taxon>
        <taxon>Pseudomonadati</taxon>
        <taxon>Pseudomonadota</taxon>
        <taxon>Gammaproteobacteria</taxon>
        <taxon>Pseudomonadales</taxon>
        <taxon>Marinobacteraceae</taxon>
        <taxon>Marinobacter</taxon>
    </lineage>
</organism>
<dbReference type="Proteomes" id="UP000231409">
    <property type="component" value="Unassembled WGS sequence"/>
</dbReference>
<evidence type="ECO:0000256" key="1">
    <source>
        <dbReference type="SAM" id="MobiDB-lite"/>
    </source>
</evidence>
<keyword evidence="4" id="KW-1185">Reference proteome</keyword>
<sequence length="126" mass="15498">MKRILIGSLIAGFLMMAGPAMADSYHRNLPPGIHKQMGRDHHDHGRWERERHYSKYHDRRHGHKHKHKHKHKGYRDRHYHDDWKYGRRDGYRHDRYRHGHYDGHSVEHRVANIVHNTRELIEMNRR</sequence>
<evidence type="ECO:0000313" key="3">
    <source>
        <dbReference type="EMBL" id="PHQ13535.1"/>
    </source>
</evidence>
<name>A0A2G1UGF3_9GAMM</name>
<dbReference type="AlphaFoldDB" id="A0A2G1UGF3"/>
<dbReference type="RefSeq" id="WP_099616061.1">
    <property type="nucleotide sequence ID" value="NZ_KZ319382.1"/>
</dbReference>
<protein>
    <submittedName>
        <fullName evidence="3">Uncharacterized protein</fullName>
    </submittedName>
</protein>